<accession>A0A382IMM9</accession>
<organism evidence="2">
    <name type="scientific">marine metagenome</name>
    <dbReference type="NCBI Taxonomy" id="408172"/>
    <lineage>
        <taxon>unclassified sequences</taxon>
        <taxon>metagenomes</taxon>
        <taxon>ecological metagenomes</taxon>
    </lineage>
</organism>
<dbReference type="InterPro" id="IPR005302">
    <property type="entry name" value="MoCF_Sase_C"/>
</dbReference>
<dbReference type="InterPro" id="IPR011037">
    <property type="entry name" value="Pyrv_Knase-like_insert_dom_sf"/>
</dbReference>
<gene>
    <name evidence="2" type="ORF">METZ01_LOCUS252987</name>
</gene>
<feature type="domain" description="MOSC" evidence="1">
    <location>
        <begin position="25"/>
        <end position="160"/>
    </location>
</feature>
<name>A0A382IMM9_9ZZZZ</name>
<sequence length="162" mass="17996">MPDSELNAGSVVALFIVECREAPMKKVEQLNALAGQGLEGDRYFLGTGTYSKKPEPGRQVTLISSEVLKSLQDKFDITVKPEESRRNVLTQGIEINDLIGTEFFVGQVRLRAHRITQPCRYLENLLELPGLYKELWDNGGISCEILSDGIIKKGDIITTSPD</sequence>
<proteinExistence type="predicted"/>
<dbReference type="GO" id="GO:0030151">
    <property type="term" value="F:molybdenum ion binding"/>
    <property type="evidence" value="ECO:0007669"/>
    <property type="project" value="InterPro"/>
</dbReference>
<dbReference type="Pfam" id="PF03473">
    <property type="entry name" value="MOSC"/>
    <property type="match status" value="1"/>
</dbReference>
<dbReference type="GO" id="GO:0003824">
    <property type="term" value="F:catalytic activity"/>
    <property type="evidence" value="ECO:0007669"/>
    <property type="project" value="InterPro"/>
</dbReference>
<evidence type="ECO:0000313" key="2">
    <source>
        <dbReference type="EMBL" id="SVC00133.1"/>
    </source>
</evidence>
<dbReference type="InterPro" id="IPR052716">
    <property type="entry name" value="MOSC_domain"/>
</dbReference>
<protein>
    <recommendedName>
        <fullName evidence="1">MOSC domain-containing protein</fullName>
    </recommendedName>
</protein>
<dbReference type="SUPFAM" id="SSF50800">
    <property type="entry name" value="PK beta-barrel domain-like"/>
    <property type="match status" value="1"/>
</dbReference>
<dbReference type="EMBL" id="UINC01067953">
    <property type="protein sequence ID" value="SVC00133.1"/>
    <property type="molecule type" value="Genomic_DNA"/>
</dbReference>
<dbReference type="PANTHER" id="PTHR36930">
    <property type="entry name" value="METAL-SULFUR CLUSTER BIOSYNTHESIS PROTEINS YUAD-RELATED"/>
    <property type="match status" value="1"/>
</dbReference>
<dbReference type="PROSITE" id="PS51340">
    <property type="entry name" value="MOSC"/>
    <property type="match status" value="1"/>
</dbReference>
<dbReference type="GO" id="GO:0030170">
    <property type="term" value="F:pyridoxal phosphate binding"/>
    <property type="evidence" value="ECO:0007669"/>
    <property type="project" value="InterPro"/>
</dbReference>
<dbReference type="PANTHER" id="PTHR36930:SF1">
    <property type="entry name" value="MOSC DOMAIN-CONTAINING PROTEIN"/>
    <property type="match status" value="1"/>
</dbReference>
<dbReference type="Gene3D" id="2.40.33.20">
    <property type="entry name" value="PK beta-barrel domain-like"/>
    <property type="match status" value="1"/>
</dbReference>
<evidence type="ECO:0000259" key="1">
    <source>
        <dbReference type="PROSITE" id="PS51340"/>
    </source>
</evidence>
<reference evidence="2" key="1">
    <citation type="submission" date="2018-05" db="EMBL/GenBank/DDBJ databases">
        <authorList>
            <person name="Lanie J.A."/>
            <person name="Ng W.-L."/>
            <person name="Kazmierczak K.M."/>
            <person name="Andrzejewski T.M."/>
            <person name="Davidsen T.M."/>
            <person name="Wayne K.J."/>
            <person name="Tettelin H."/>
            <person name="Glass J.I."/>
            <person name="Rusch D."/>
            <person name="Podicherti R."/>
            <person name="Tsui H.-C.T."/>
            <person name="Winkler M.E."/>
        </authorList>
    </citation>
    <scope>NUCLEOTIDE SEQUENCE</scope>
</reference>
<dbReference type="AlphaFoldDB" id="A0A382IMM9"/>